<dbReference type="InterPro" id="IPR041073">
    <property type="entry name" value="MobL"/>
</dbReference>
<protein>
    <submittedName>
        <fullName evidence="1">MobP2 family relaxase</fullName>
    </submittedName>
</protein>
<name>A0AA97H2L3_9FIRM</name>
<reference evidence="2" key="1">
    <citation type="submission" date="2024-06" db="EMBL/GenBank/DDBJ databases">
        <title>Caproicibacterium argilliputei sp. nov, a novel caproic acid producing anaerobic bacterium isolated from pit mud.</title>
        <authorList>
            <person name="Zeng C."/>
        </authorList>
    </citation>
    <scope>NUCLEOTIDE SEQUENCE [LARGE SCALE GENOMIC DNA]</scope>
    <source>
        <strain evidence="2">ZCY20-5</strain>
    </source>
</reference>
<dbReference type="KEGG" id="carl:PXC00_00385"/>
<evidence type="ECO:0000313" key="1">
    <source>
        <dbReference type="EMBL" id="WOC32357.1"/>
    </source>
</evidence>
<reference evidence="1 2" key="2">
    <citation type="submission" date="2024-06" db="EMBL/GenBank/DDBJ databases">
        <title>Caproicibacterium argilliputei sp. nov, a novel caproic acid producing anaerobic bacterium isolated from pit mud.</title>
        <authorList>
            <person name="Xia S."/>
        </authorList>
    </citation>
    <scope>NUCLEOTIDE SEQUENCE [LARGE SCALE GENOMIC DNA]</scope>
    <source>
        <strain evidence="1 2">ZCY20-5</strain>
    </source>
</reference>
<gene>
    <name evidence="1" type="primary">mobP2</name>
    <name evidence="1" type="ORF">PXC00_00385</name>
</gene>
<dbReference type="RefSeq" id="WP_275844938.1">
    <property type="nucleotide sequence ID" value="NZ_CP135996.1"/>
</dbReference>
<keyword evidence="2" id="KW-1185">Reference proteome</keyword>
<proteinExistence type="predicted"/>
<dbReference type="Proteomes" id="UP001300604">
    <property type="component" value="Chromosome"/>
</dbReference>
<dbReference type="InterPro" id="IPR048101">
    <property type="entry name" value="MobP2"/>
</dbReference>
<dbReference type="NCBIfam" id="NF041498">
    <property type="entry name" value="MobP2"/>
    <property type="match status" value="1"/>
</dbReference>
<dbReference type="AlphaFoldDB" id="A0AA97H2L3"/>
<dbReference type="EMBL" id="CP135996">
    <property type="protein sequence ID" value="WOC32357.1"/>
    <property type="molecule type" value="Genomic_DNA"/>
</dbReference>
<sequence>MTHNHSPGPVPGVVMHTKFVMSGDKRFRTYVDYMDRDNAIRNDKYQQFSAYMTDYMDNPAKQSDFNPDSERTSALFTSTADALSDQQKRFYKSQFTKAQRNGSPMWQTVVSFRNDWLQEHGLYDARTGLLDEAHLRTATRSAMTALLKNEGMQDSAVWTAAMHYNTDNIHIHIAVVEPQPSRKTVLVNGEEQFRGKWKQSSLDKVKSQVANRLVDRTEDLQHINSLIRNNIIAAKSKNLFQEDHQLRQQFLAIYHALPHDRRTWKYNMGAMQSLRPQIDRLTKAYIDRYHPADFAQLTQALKKEERFQQSVYGTSKRDLHTQYGTTKLRDLYTRMGNSILTEMREYDRLARQRITGGPRQDTRPLVRRAAVNHDLDRALGALKKALRSDNSYRNQRDYETMLRASESETETESRGGF</sequence>
<organism evidence="1 2">
    <name type="scientific">Caproicibacterium argilliputei</name>
    <dbReference type="NCBI Taxonomy" id="3030016"/>
    <lineage>
        <taxon>Bacteria</taxon>
        <taxon>Bacillati</taxon>
        <taxon>Bacillota</taxon>
        <taxon>Clostridia</taxon>
        <taxon>Eubacteriales</taxon>
        <taxon>Oscillospiraceae</taxon>
        <taxon>Caproicibacterium</taxon>
    </lineage>
</organism>
<evidence type="ECO:0000313" key="2">
    <source>
        <dbReference type="Proteomes" id="UP001300604"/>
    </source>
</evidence>
<accession>A0AA97H2L3</accession>
<reference evidence="2" key="3">
    <citation type="submission" date="2024-06" db="EMBL/GenBank/DDBJ databases">
        <authorList>
            <person name="Zeng C."/>
        </authorList>
    </citation>
    <scope>NUCLEOTIDE SEQUENCE [LARGE SCALE GENOMIC DNA]</scope>
    <source>
        <strain evidence="2">ZCY20-5</strain>
    </source>
</reference>
<dbReference type="Pfam" id="PF18555">
    <property type="entry name" value="MobL"/>
    <property type="match status" value="1"/>
</dbReference>